<evidence type="ECO:0000256" key="6">
    <source>
        <dbReference type="ARBA" id="ARBA00022962"/>
    </source>
</evidence>
<dbReference type="GO" id="GO:0004066">
    <property type="term" value="F:asparagine synthase (glutamine-hydrolyzing) activity"/>
    <property type="evidence" value="ECO:0007669"/>
    <property type="project" value="UniProtKB-EC"/>
</dbReference>
<dbReference type="InterPro" id="IPR033738">
    <property type="entry name" value="AsnB_N"/>
</dbReference>
<dbReference type="InterPro" id="IPR051786">
    <property type="entry name" value="ASN_synthetase/amidase"/>
</dbReference>
<comment type="similarity">
    <text evidence="2">Belongs to the asparagine synthetase family.</text>
</comment>
<comment type="pathway">
    <text evidence="1">Amino-acid biosynthesis; L-asparagine biosynthesis; L-asparagine from L-aspartate (L-Gln route): step 1/1.</text>
</comment>
<keyword evidence="9" id="KW-0436">Ligase</keyword>
<evidence type="ECO:0000256" key="7">
    <source>
        <dbReference type="ARBA" id="ARBA00048741"/>
    </source>
</evidence>
<evidence type="ECO:0000256" key="2">
    <source>
        <dbReference type="ARBA" id="ARBA00005752"/>
    </source>
</evidence>
<dbReference type="Gene3D" id="3.60.20.10">
    <property type="entry name" value="Glutamine Phosphoribosylpyrophosphate, subunit 1, domain 1"/>
    <property type="match status" value="1"/>
</dbReference>
<dbReference type="InterPro" id="IPR006426">
    <property type="entry name" value="Asn_synth_AEB"/>
</dbReference>
<organism evidence="9 10">
    <name type="scientific">Candidatus Magnetominusculus xianensis</name>
    <dbReference type="NCBI Taxonomy" id="1748249"/>
    <lineage>
        <taxon>Bacteria</taxon>
        <taxon>Pseudomonadati</taxon>
        <taxon>Nitrospirota</taxon>
        <taxon>Nitrospiria</taxon>
        <taxon>Nitrospirales</taxon>
        <taxon>Nitrospiraceae</taxon>
        <taxon>Candidatus Magnetominusculus</taxon>
    </lineage>
</organism>
<dbReference type="EC" id="6.3.5.4" evidence="3"/>
<keyword evidence="4" id="KW-0547">Nucleotide-binding</keyword>
<dbReference type="InterPro" id="IPR014729">
    <property type="entry name" value="Rossmann-like_a/b/a_fold"/>
</dbReference>
<keyword evidence="6" id="KW-0315">Glutamine amidotransferase</keyword>
<dbReference type="PROSITE" id="PS51278">
    <property type="entry name" value="GATASE_TYPE_2"/>
    <property type="match status" value="1"/>
</dbReference>
<gene>
    <name evidence="9" type="primary">asnB</name>
    <name evidence="9" type="ORF">ASN18_1762</name>
</gene>
<sequence>MCGICGYTDNQPHGVLQAMLKRMAHRGPDDSGYIIDGVDDGHVTLGMARLSIIDLSGGHQPIPNEDDSIWVVFNGEIYNYIELREELERAGHSFKTMSDTETIVHAYEQYGIDFLHKLNGMFAIAIWDKRTETLMLARDRFGVKPLCYMEKNKAIVFASEINTMLCHPLTGREIDHEALSHYFALRNIPAPFTVYKDIRVLLPGHALIKNKTGTKILKWYDLNMNAAWQDRDENALIERIDEILRDSVRLRLRADVSYGAFLSGGIDSSTVVAIMSQYSPKPVQTFSLAFADMPAHKNDPYFARIVASQYATAHHECVMSWSDLQQGLSTVICHLGQPFAGVISSYWLSKYMSQHVKVALSGDGADDMFASYGHHRLVWPIAAARLAKAQGRPSDDLDYGFFNNRRDFVETMSAYEPWQWRLAYTSFMEEDKAHVFSKKGKELFLSYSTTDFLKNIYLSCNDKADELNKMLYLDINTLLHNEILFFNDMLSMASSLEVRTPFLDYRMVELAASIPGSLKIKGLTLKYILRCVAARYVPKEILDRPKEGFVLPKNTWLRQGLSSMVREVLSAERLSIHGYFDTRYVDSLVKRFIEADETLTYKVWTLMIFQIWLESCYHK</sequence>
<dbReference type="PIRSF" id="PIRSF001589">
    <property type="entry name" value="Asn_synthetase_glu-h"/>
    <property type="match status" value="1"/>
</dbReference>
<dbReference type="EMBL" id="LNQR01000063">
    <property type="protein sequence ID" value="KWT85305.1"/>
    <property type="molecule type" value="Genomic_DNA"/>
</dbReference>
<keyword evidence="10" id="KW-1185">Reference proteome</keyword>
<feature type="domain" description="Glutamine amidotransferase type-2" evidence="8">
    <location>
        <begin position="2"/>
        <end position="212"/>
    </location>
</feature>
<protein>
    <recommendedName>
        <fullName evidence="3">asparagine synthase (glutamine-hydrolyzing)</fullName>
        <ecNumber evidence="3">6.3.5.4</ecNumber>
    </recommendedName>
</protein>
<dbReference type="RefSeq" id="WP_085052378.1">
    <property type="nucleotide sequence ID" value="NZ_LNQR01000063.1"/>
</dbReference>
<evidence type="ECO:0000256" key="3">
    <source>
        <dbReference type="ARBA" id="ARBA00012737"/>
    </source>
</evidence>
<evidence type="ECO:0000259" key="8">
    <source>
        <dbReference type="PROSITE" id="PS51278"/>
    </source>
</evidence>
<dbReference type="Gene3D" id="3.40.50.620">
    <property type="entry name" value="HUPs"/>
    <property type="match status" value="1"/>
</dbReference>
<dbReference type="InterPro" id="IPR029055">
    <property type="entry name" value="Ntn_hydrolases_N"/>
</dbReference>
<keyword evidence="5" id="KW-0067">ATP-binding</keyword>
<dbReference type="NCBIfam" id="TIGR01536">
    <property type="entry name" value="asn_synth_AEB"/>
    <property type="match status" value="1"/>
</dbReference>
<comment type="catalytic activity">
    <reaction evidence="7">
        <text>L-aspartate + L-glutamine + ATP + H2O = L-asparagine + L-glutamate + AMP + diphosphate + H(+)</text>
        <dbReference type="Rhea" id="RHEA:12228"/>
        <dbReference type="ChEBI" id="CHEBI:15377"/>
        <dbReference type="ChEBI" id="CHEBI:15378"/>
        <dbReference type="ChEBI" id="CHEBI:29985"/>
        <dbReference type="ChEBI" id="CHEBI:29991"/>
        <dbReference type="ChEBI" id="CHEBI:30616"/>
        <dbReference type="ChEBI" id="CHEBI:33019"/>
        <dbReference type="ChEBI" id="CHEBI:58048"/>
        <dbReference type="ChEBI" id="CHEBI:58359"/>
        <dbReference type="ChEBI" id="CHEBI:456215"/>
        <dbReference type="EC" id="6.3.5.4"/>
    </reaction>
</comment>
<dbReference type="SUPFAM" id="SSF52402">
    <property type="entry name" value="Adenine nucleotide alpha hydrolases-like"/>
    <property type="match status" value="1"/>
</dbReference>
<dbReference type="CDD" id="cd00712">
    <property type="entry name" value="AsnB"/>
    <property type="match status" value="1"/>
</dbReference>
<evidence type="ECO:0000256" key="4">
    <source>
        <dbReference type="ARBA" id="ARBA00022741"/>
    </source>
</evidence>
<evidence type="ECO:0000256" key="5">
    <source>
        <dbReference type="ARBA" id="ARBA00022840"/>
    </source>
</evidence>
<proteinExistence type="inferred from homology"/>
<reference evidence="9 10" key="1">
    <citation type="submission" date="2015-11" db="EMBL/GenBank/DDBJ databases">
        <authorList>
            <person name="Lin W."/>
        </authorList>
    </citation>
    <scope>NUCLEOTIDE SEQUENCE [LARGE SCALE GENOMIC DNA]</scope>
    <source>
        <strain evidence="9 10">HCH-1</strain>
    </source>
</reference>
<dbReference type="InterPro" id="IPR001962">
    <property type="entry name" value="Asn_synthase"/>
</dbReference>
<dbReference type="SUPFAM" id="SSF56235">
    <property type="entry name" value="N-terminal nucleophile aminohydrolases (Ntn hydrolases)"/>
    <property type="match status" value="1"/>
</dbReference>
<evidence type="ECO:0000256" key="1">
    <source>
        <dbReference type="ARBA" id="ARBA00005187"/>
    </source>
</evidence>
<evidence type="ECO:0000313" key="9">
    <source>
        <dbReference type="EMBL" id="KWT85305.1"/>
    </source>
</evidence>
<accession>A0ABR5SG84</accession>
<dbReference type="InterPro" id="IPR017932">
    <property type="entry name" value="GATase_2_dom"/>
</dbReference>
<dbReference type="PANTHER" id="PTHR43284">
    <property type="entry name" value="ASPARAGINE SYNTHETASE (GLUTAMINE-HYDROLYZING)"/>
    <property type="match status" value="1"/>
</dbReference>
<name>A0ABR5SG84_9BACT</name>
<dbReference type="Proteomes" id="UP000060487">
    <property type="component" value="Unassembled WGS sequence"/>
</dbReference>
<comment type="caution">
    <text evidence="9">The sequence shown here is derived from an EMBL/GenBank/DDBJ whole genome shotgun (WGS) entry which is preliminary data.</text>
</comment>
<dbReference type="Pfam" id="PF13537">
    <property type="entry name" value="GATase_7"/>
    <property type="match status" value="1"/>
</dbReference>
<dbReference type="CDD" id="cd01991">
    <property type="entry name" value="Asn_synthase_B_C"/>
    <property type="match status" value="1"/>
</dbReference>
<dbReference type="PANTHER" id="PTHR43284:SF1">
    <property type="entry name" value="ASPARAGINE SYNTHETASE"/>
    <property type="match status" value="1"/>
</dbReference>
<evidence type="ECO:0000313" key="10">
    <source>
        <dbReference type="Proteomes" id="UP000060487"/>
    </source>
</evidence>
<dbReference type="Pfam" id="PF00733">
    <property type="entry name" value="Asn_synthase"/>
    <property type="match status" value="1"/>
</dbReference>